<accession>A0AAX2KVL1</accession>
<keyword evidence="1" id="KW-0812">Transmembrane</keyword>
<sequence>MVSGFEVGVSQLLKWLVWNGGLAALFTCFTLANPLTILTSFIMAPVGALSPVLSVGMFSALMEASIKKPTVNDFMNAQDDISSIKSIYKNRLLKVGLIFVLASAGGAIGNIIGGIELFKNLI</sequence>
<organism evidence="2 3">
    <name type="scientific">Enterococcus faecalis</name>
    <name type="common">Streptococcus faecalis</name>
    <dbReference type="NCBI Taxonomy" id="1351"/>
    <lineage>
        <taxon>Bacteria</taxon>
        <taxon>Bacillati</taxon>
        <taxon>Bacillota</taxon>
        <taxon>Bacilli</taxon>
        <taxon>Lactobacillales</taxon>
        <taxon>Enterococcaceae</taxon>
        <taxon>Enterococcus</taxon>
    </lineage>
</organism>
<keyword evidence="1" id="KW-1133">Transmembrane helix</keyword>
<keyword evidence="1" id="KW-0472">Membrane</keyword>
<evidence type="ECO:0000313" key="2">
    <source>
        <dbReference type="EMBL" id="STQ83048.1"/>
    </source>
</evidence>
<protein>
    <submittedName>
        <fullName evidence="2">TraB family protein</fullName>
    </submittedName>
</protein>
<dbReference type="Proteomes" id="UP000254396">
    <property type="component" value="Unassembled WGS sequence"/>
</dbReference>
<comment type="caution">
    <text evidence="2">The sequence shown here is derived from an EMBL/GenBank/DDBJ whole genome shotgun (WGS) entry which is preliminary data.</text>
</comment>
<name>A0AAX2KVL1_ENTFL</name>
<feature type="transmembrane region" description="Helical" evidence="1">
    <location>
        <begin position="92"/>
        <end position="115"/>
    </location>
</feature>
<evidence type="ECO:0000313" key="3">
    <source>
        <dbReference type="Proteomes" id="UP000254396"/>
    </source>
</evidence>
<feature type="transmembrane region" description="Helical" evidence="1">
    <location>
        <begin position="12"/>
        <end position="32"/>
    </location>
</feature>
<feature type="transmembrane region" description="Helical" evidence="1">
    <location>
        <begin position="38"/>
        <end position="61"/>
    </location>
</feature>
<evidence type="ECO:0000256" key="1">
    <source>
        <dbReference type="SAM" id="Phobius"/>
    </source>
</evidence>
<dbReference type="EMBL" id="UGIX01000005">
    <property type="protein sequence ID" value="STQ83048.1"/>
    <property type="molecule type" value="Genomic_DNA"/>
</dbReference>
<proteinExistence type="predicted"/>
<gene>
    <name evidence="2" type="ORF">NCTC13379_03493</name>
</gene>
<dbReference type="AlphaFoldDB" id="A0AAX2KVL1"/>
<reference evidence="2 3" key="1">
    <citation type="submission" date="2018-06" db="EMBL/GenBank/DDBJ databases">
        <authorList>
            <consortium name="Pathogen Informatics"/>
            <person name="Doyle S."/>
        </authorList>
    </citation>
    <scope>NUCLEOTIDE SEQUENCE [LARGE SCALE GENOMIC DNA]</scope>
    <source>
        <strain evidence="2 3">NCTC13379</strain>
    </source>
</reference>